<proteinExistence type="predicted"/>
<feature type="compositionally biased region" description="Polar residues" evidence="1">
    <location>
        <begin position="252"/>
        <end position="268"/>
    </location>
</feature>
<dbReference type="Proteomes" id="UP000800235">
    <property type="component" value="Unassembled WGS sequence"/>
</dbReference>
<dbReference type="Gene3D" id="3.40.140.10">
    <property type="entry name" value="Cytidine Deaminase, domain 2"/>
    <property type="match status" value="1"/>
</dbReference>
<evidence type="ECO:0000313" key="3">
    <source>
        <dbReference type="Proteomes" id="UP000800235"/>
    </source>
</evidence>
<feature type="region of interest" description="Disordered" evidence="1">
    <location>
        <begin position="373"/>
        <end position="407"/>
    </location>
</feature>
<dbReference type="GO" id="GO:0006139">
    <property type="term" value="P:nucleobase-containing compound metabolic process"/>
    <property type="evidence" value="ECO:0007669"/>
    <property type="project" value="UniProtKB-ARBA"/>
</dbReference>
<dbReference type="InterPro" id="IPR016193">
    <property type="entry name" value="Cytidine_deaminase-like"/>
</dbReference>
<dbReference type="AlphaFoldDB" id="A0A9P4NT14"/>
<feature type="region of interest" description="Disordered" evidence="1">
    <location>
        <begin position="189"/>
        <end position="298"/>
    </location>
</feature>
<protein>
    <recommendedName>
        <fullName evidence="4">CMP/dCMP-type deaminase domain-containing protein</fullName>
    </recommendedName>
</protein>
<feature type="region of interest" description="Disordered" evidence="1">
    <location>
        <begin position="69"/>
        <end position="94"/>
    </location>
</feature>
<feature type="compositionally biased region" description="Low complexity" evidence="1">
    <location>
        <begin position="380"/>
        <end position="389"/>
    </location>
</feature>
<sequence length="497" mass="54253">MKTDNYLTLCLEQAALSPLHYRHGCIIVRGGKVIGQGYNDHRPGFDGGALKTGRIGSGAYDGPAIADMKRKRKSKSKPDLPTTKTFTPYEGMGGGPHANVPLSMHSEMMAIHSALARSSTLASTAVSSIKPSFKLPGHSKRKARLRTEALKAYVESVCIEALEKQSEKQSCVAERRDGKSQVQEWRFEATASRPGQAGGEQAQEQGGRRGRGGSSVENYGETPREESEEYSSQERVSVRVTLQQHASKRSQDAQNISSKSAITNNNQLVPDVASEKEHGKLSKNPKYRPARHKQAQDKLPPKKTETMLVLNGPTRSSNVTVTDRMKHPRLNGADCYVARFGGFGKSTKKPPPCGHTVFEPSCTTPNNLSADTVSEDDLTLSRTSTSSGSLHDELLNPHPRITTPTSKPGSKVFDWNTVHASRPCYRCVAYMHSVGIKRVFWTNDRGAWEGAKIRDLVDALDSSSCSSGEDGGRQLLGGSVFITKHEVLMMRRMMGGS</sequence>
<evidence type="ECO:0008006" key="4">
    <source>
        <dbReference type="Google" id="ProtNLM"/>
    </source>
</evidence>
<gene>
    <name evidence="2" type="ORF">EJ08DRAFT_678478</name>
</gene>
<evidence type="ECO:0000256" key="1">
    <source>
        <dbReference type="SAM" id="MobiDB-lite"/>
    </source>
</evidence>
<dbReference type="OrthoDB" id="9972196at2759"/>
<evidence type="ECO:0000313" key="2">
    <source>
        <dbReference type="EMBL" id="KAF2431176.1"/>
    </source>
</evidence>
<dbReference type="SUPFAM" id="SSF53927">
    <property type="entry name" value="Cytidine deaminase-like"/>
    <property type="match status" value="1"/>
</dbReference>
<dbReference type="EMBL" id="MU007033">
    <property type="protein sequence ID" value="KAF2431176.1"/>
    <property type="molecule type" value="Genomic_DNA"/>
</dbReference>
<keyword evidence="3" id="KW-1185">Reference proteome</keyword>
<reference evidence="2" key="1">
    <citation type="journal article" date="2020" name="Stud. Mycol.">
        <title>101 Dothideomycetes genomes: a test case for predicting lifestyles and emergence of pathogens.</title>
        <authorList>
            <person name="Haridas S."/>
            <person name="Albert R."/>
            <person name="Binder M."/>
            <person name="Bloem J."/>
            <person name="Labutti K."/>
            <person name="Salamov A."/>
            <person name="Andreopoulos B."/>
            <person name="Baker S."/>
            <person name="Barry K."/>
            <person name="Bills G."/>
            <person name="Bluhm B."/>
            <person name="Cannon C."/>
            <person name="Castanera R."/>
            <person name="Culley D."/>
            <person name="Daum C."/>
            <person name="Ezra D."/>
            <person name="Gonzalez J."/>
            <person name="Henrissat B."/>
            <person name="Kuo A."/>
            <person name="Liang C."/>
            <person name="Lipzen A."/>
            <person name="Lutzoni F."/>
            <person name="Magnuson J."/>
            <person name="Mondo S."/>
            <person name="Nolan M."/>
            <person name="Ohm R."/>
            <person name="Pangilinan J."/>
            <person name="Park H.-J."/>
            <person name="Ramirez L."/>
            <person name="Alfaro M."/>
            <person name="Sun H."/>
            <person name="Tritt A."/>
            <person name="Yoshinaga Y."/>
            <person name="Zwiers L.-H."/>
            <person name="Turgeon B."/>
            <person name="Goodwin S."/>
            <person name="Spatafora J."/>
            <person name="Crous P."/>
            <person name="Grigoriev I."/>
        </authorList>
    </citation>
    <scope>NUCLEOTIDE SEQUENCE</scope>
    <source>
        <strain evidence="2">CBS 130266</strain>
    </source>
</reference>
<name>A0A9P4NT14_9PEZI</name>
<organism evidence="2 3">
    <name type="scientific">Tothia fuscella</name>
    <dbReference type="NCBI Taxonomy" id="1048955"/>
    <lineage>
        <taxon>Eukaryota</taxon>
        <taxon>Fungi</taxon>
        <taxon>Dikarya</taxon>
        <taxon>Ascomycota</taxon>
        <taxon>Pezizomycotina</taxon>
        <taxon>Dothideomycetes</taxon>
        <taxon>Pleosporomycetidae</taxon>
        <taxon>Venturiales</taxon>
        <taxon>Cylindrosympodiaceae</taxon>
        <taxon>Tothia</taxon>
    </lineage>
</organism>
<accession>A0A9P4NT14</accession>
<dbReference type="GO" id="GO:0003824">
    <property type="term" value="F:catalytic activity"/>
    <property type="evidence" value="ECO:0007669"/>
    <property type="project" value="InterPro"/>
</dbReference>
<comment type="caution">
    <text evidence="2">The sequence shown here is derived from an EMBL/GenBank/DDBJ whole genome shotgun (WGS) entry which is preliminary data.</text>
</comment>
<feature type="compositionally biased region" description="Basic residues" evidence="1">
    <location>
        <begin position="281"/>
        <end position="293"/>
    </location>
</feature>